<dbReference type="PANTHER" id="PTHR45621">
    <property type="entry name" value="OS01G0588500 PROTEIN-RELATED"/>
    <property type="match status" value="1"/>
</dbReference>
<gene>
    <name evidence="3" type="primary">LOC108660894</name>
</gene>
<dbReference type="InterPro" id="IPR050823">
    <property type="entry name" value="Plant_Ser_Thr_Prot_Kinase"/>
</dbReference>
<name>A0AB32VTU7_THECC</name>
<dbReference type="PROSITE" id="PS50011">
    <property type="entry name" value="PROTEIN_KINASE_DOM"/>
    <property type="match status" value="1"/>
</dbReference>
<accession>A0AB32VTU7</accession>
<evidence type="ECO:0000259" key="1">
    <source>
        <dbReference type="PROSITE" id="PS50011"/>
    </source>
</evidence>
<dbReference type="RefSeq" id="XP_017970727.1">
    <property type="nucleotide sequence ID" value="XM_018115238.1"/>
</dbReference>
<feature type="domain" description="Protein kinase" evidence="1">
    <location>
        <begin position="1"/>
        <end position="168"/>
    </location>
</feature>
<evidence type="ECO:0000313" key="3">
    <source>
        <dbReference type="RefSeq" id="XP_017970727.1"/>
    </source>
</evidence>
<sequence>MFLHCRDEPYVLHNIDTRHIMLDQDCNPILFDFGLISGGIIGKMSFVKDRAFMTPCYGDVHSFKIGGAAGKPSVGNDVFSYAVVLLELISKRITTEEEGCSDDAQFTDNWALKEYKPGYSLVPQSLQNQSGYGASDGLTITELAMQCIKYYPSERPSMERVVECLENLSVVKTHGGEMLLHGL</sequence>
<dbReference type="KEGG" id="tcc:108660894"/>
<dbReference type="GO" id="GO:0005524">
    <property type="term" value="F:ATP binding"/>
    <property type="evidence" value="ECO:0007669"/>
    <property type="project" value="InterPro"/>
</dbReference>
<protein>
    <submittedName>
        <fullName evidence="3">Probable receptor-like protein kinase At3g55450</fullName>
    </submittedName>
</protein>
<dbReference type="InterPro" id="IPR000719">
    <property type="entry name" value="Prot_kinase_dom"/>
</dbReference>
<reference evidence="3" key="2">
    <citation type="submission" date="2025-08" db="UniProtKB">
        <authorList>
            <consortium name="RefSeq"/>
        </authorList>
    </citation>
    <scope>IDENTIFICATION</scope>
</reference>
<dbReference type="InterPro" id="IPR011009">
    <property type="entry name" value="Kinase-like_dom_sf"/>
</dbReference>
<dbReference type="GeneID" id="108660894"/>
<dbReference type="Proteomes" id="UP000694886">
    <property type="component" value="Chromosome 2"/>
</dbReference>
<dbReference type="SUPFAM" id="SSF56112">
    <property type="entry name" value="Protein kinase-like (PK-like)"/>
    <property type="match status" value="1"/>
</dbReference>
<proteinExistence type="predicted"/>
<reference evidence="2" key="1">
    <citation type="journal article" date="1997" name="Nucleic Acids Res.">
        <title>tRNAscan-SE: a program for improved detection of transfer RNA genes in genomic sequence.</title>
        <authorList>
            <person name="Lowe T.M."/>
            <person name="Eddy S.R."/>
        </authorList>
    </citation>
    <scope>NUCLEOTIDE SEQUENCE [LARGE SCALE GENOMIC DNA]</scope>
    <source>
        <strain evidence="2">r\B97-61/B2</strain>
    </source>
</reference>
<dbReference type="Gene3D" id="1.10.510.10">
    <property type="entry name" value="Transferase(Phosphotransferase) domain 1"/>
    <property type="match status" value="1"/>
</dbReference>
<dbReference type="AlphaFoldDB" id="A0AB32VTU7"/>
<organism evidence="2 3">
    <name type="scientific">Theobroma cacao</name>
    <name type="common">Cacao</name>
    <name type="synonym">Cocoa</name>
    <dbReference type="NCBI Taxonomy" id="3641"/>
    <lineage>
        <taxon>Eukaryota</taxon>
        <taxon>Viridiplantae</taxon>
        <taxon>Streptophyta</taxon>
        <taxon>Embryophyta</taxon>
        <taxon>Tracheophyta</taxon>
        <taxon>Spermatophyta</taxon>
        <taxon>Magnoliopsida</taxon>
        <taxon>eudicotyledons</taxon>
        <taxon>Gunneridae</taxon>
        <taxon>Pentapetalae</taxon>
        <taxon>rosids</taxon>
        <taxon>malvids</taxon>
        <taxon>Malvales</taxon>
        <taxon>Malvaceae</taxon>
        <taxon>Byttnerioideae</taxon>
        <taxon>Theobroma</taxon>
    </lineage>
</organism>
<dbReference type="GO" id="GO:0004672">
    <property type="term" value="F:protein kinase activity"/>
    <property type="evidence" value="ECO:0007669"/>
    <property type="project" value="InterPro"/>
</dbReference>
<evidence type="ECO:0000313" key="2">
    <source>
        <dbReference type="Proteomes" id="UP000694886"/>
    </source>
</evidence>
<dbReference type="Gramene" id="Tc02v2_t011090.1">
    <property type="protein sequence ID" value="Tc02v2_p011090.1"/>
    <property type="gene ID" value="Tc02v2_g011090"/>
</dbReference>